<dbReference type="Gene3D" id="2.40.70.10">
    <property type="entry name" value="Acid Proteases"/>
    <property type="match status" value="1"/>
</dbReference>
<reference evidence="6" key="1">
    <citation type="submission" date="2022-12" db="EMBL/GenBank/DDBJ databases">
        <title>Chromosome-Level Genome Assembly of Japanese Cedar (Cryptomeriajaponica D. Don).</title>
        <authorList>
            <person name="Fujino T."/>
            <person name="Yamaguchi K."/>
            <person name="Yokoyama T."/>
            <person name="Hamanaka T."/>
            <person name="Harazono Y."/>
            <person name="Kamada H."/>
            <person name="Kobayashi W."/>
            <person name="Ujino-Ihara T."/>
            <person name="Uchiyama K."/>
            <person name="Matsumoto A."/>
            <person name="Izuno A."/>
            <person name="Tsumura Y."/>
            <person name="Toyoda A."/>
            <person name="Shigenobu S."/>
            <person name="Moriguchi Y."/>
            <person name="Ueno S."/>
            <person name="Kasahara M."/>
        </authorList>
    </citation>
    <scope>NUCLEOTIDE SEQUENCE</scope>
</reference>
<dbReference type="SUPFAM" id="SSF50630">
    <property type="entry name" value="Acid proteases"/>
    <property type="match status" value="1"/>
</dbReference>
<organism evidence="6 7">
    <name type="scientific">Cryptomeria japonica</name>
    <name type="common">Japanese cedar</name>
    <name type="synonym">Cupressus japonica</name>
    <dbReference type="NCBI Taxonomy" id="3369"/>
    <lineage>
        <taxon>Eukaryota</taxon>
        <taxon>Viridiplantae</taxon>
        <taxon>Streptophyta</taxon>
        <taxon>Embryophyta</taxon>
        <taxon>Tracheophyta</taxon>
        <taxon>Spermatophyta</taxon>
        <taxon>Pinopsida</taxon>
        <taxon>Pinidae</taxon>
        <taxon>Conifers II</taxon>
        <taxon>Cupressales</taxon>
        <taxon>Cupressaceae</taxon>
        <taxon>Cryptomeria</taxon>
    </lineage>
</organism>
<feature type="domain" description="Xylanase inhibitor C-terminal" evidence="4">
    <location>
        <begin position="64"/>
        <end position="159"/>
    </location>
</feature>
<evidence type="ECO:0000259" key="4">
    <source>
        <dbReference type="Pfam" id="PF14541"/>
    </source>
</evidence>
<dbReference type="InterPro" id="IPR032799">
    <property type="entry name" value="TAXi_C"/>
</dbReference>
<dbReference type="GO" id="GO:0006508">
    <property type="term" value="P:proteolysis"/>
    <property type="evidence" value="ECO:0007669"/>
    <property type="project" value="UniProtKB-KW"/>
</dbReference>
<protein>
    <recommendedName>
        <fullName evidence="4">Xylanase inhibitor C-terminal domain-containing protein</fullName>
    </recommendedName>
</protein>
<dbReference type="AlphaFoldDB" id="A0AAD3NQZ6"/>
<evidence type="ECO:0000256" key="2">
    <source>
        <dbReference type="ARBA" id="ARBA00022801"/>
    </source>
</evidence>
<evidence type="ECO:0000256" key="1">
    <source>
        <dbReference type="ARBA" id="ARBA00022670"/>
    </source>
</evidence>
<dbReference type="EMBL" id="BSEH01000062">
    <property type="protein sequence ID" value="GLJ56969.1"/>
    <property type="molecule type" value="Genomic_DNA"/>
</dbReference>
<keyword evidence="3" id="KW-0472">Membrane</keyword>
<dbReference type="GO" id="GO:0005576">
    <property type="term" value="C:extracellular region"/>
    <property type="evidence" value="ECO:0007669"/>
    <property type="project" value="TreeGrafter"/>
</dbReference>
<keyword evidence="1" id="KW-0645">Protease</keyword>
<dbReference type="Proteomes" id="UP001234787">
    <property type="component" value="Unassembled WGS sequence"/>
</dbReference>
<evidence type="ECO:0000313" key="6">
    <source>
        <dbReference type="EMBL" id="GLJ57257.1"/>
    </source>
</evidence>
<dbReference type="InterPro" id="IPR021109">
    <property type="entry name" value="Peptidase_aspartic_dom_sf"/>
</dbReference>
<dbReference type="PROSITE" id="PS51257">
    <property type="entry name" value="PROKAR_LIPOPROTEIN"/>
    <property type="match status" value="1"/>
</dbReference>
<dbReference type="PANTHER" id="PTHR47967">
    <property type="entry name" value="OS07G0603500 PROTEIN-RELATED"/>
    <property type="match status" value="1"/>
</dbReference>
<keyword evidence="2" id="KW-0378">Hydrolase</keyword>
<dbReference type="InterPro" id="IPR051708">
    <property type="entry name" value="Plant_Aspart_Prot_A1"/>
</dbReference>
<accession>A0AAD3NQZ6</accession>
<feature type="transmembrane region" description="Helical" evidence="3">
    <location>
        <begin position="186"/>
        <end position="207"/>
    </location>
</feature>
<evidence type="ECO:0000313" key="7">
    <source>
        <dbReference type="Proteomes" id="UP001234787"/>
    </source>
</evidence>
<keyword evidence="3" id="KW-0812">Transmembrane</keyword>
<gene>
    <name evidence="5" type="ORF">SUGI_1279170</name>
    <name evidence="6" type="ORF">SUGI_1307640</name>
</gene>
<evidence type="ECO:0000313" key="5">
    <source>
        <dbReference type="EMBL" id="GLJ56969.1"/>
    </source>
</evidence>
<dbReference type="PANTHER" id="PTHR47967:SF128">
    <property type="entry name" value="ASPARTIC PROTEINASE CDR1-LIKE"/>
    <property type="match status" value="1"/>
</dbReference>
<dbReference type="GO" id="GO:0008233">
    <property type="term" value="F:peptidase activity"/>
    <property type="evidence" value="ECO:0007669"/>
    <property type="project" value="UniProtKB-KW"/>
</dbReference>
<dbReference type="Pfam" id="PF14541">
    <property type="entry name" value="TAXi_C"/>
    <property type="match status" value="1"/>
</dbReference>
<dbReference type="EMBL" id="BSEH01000094">
    <property type="protein sequence ID" value="GLJ57257.1"/>
    <property type="molecule type" value="Genomic_DNA"/>
</dbReference>
<proteinExistence type="predicted"/>
<evidence type="ECO:0000256" key="3">
    <source>
        <dbReference type="SAM" id="Phobius"/>
    </source>
</evidence>
<sequence length="208" mass="22611">MAATFRAAHSFGGIAFGCSFVVQGDDLEFSTALLFGSAAELNGIGVQSTMVINNTVLPKLNGYYHLSVEGITLGNVSLNIPRGSFDIQANESGGFIIDSGTHYTVLPHAAFTAVVSVLDSVLWLPRANDSKAGLSVCYSSPYYDYIPDVNMTFHMLGADYVVDADGLYPDEELLTRKLSQARTDRLKIIFPALCVMWYMFTSVIEILV</sequence>
<keyword evidence="3" id="KW-1133">Transmembrane helix</keyword>
<name>A0AAD3NQZ6_CRYJA</name>
<comment type="caution">
    <text evidence="6">The sequence shown here is derived from an EMBL/GenBank/DDBJ whole genome shotgun (WGS) entry which is preliminary data.</text>
</comment>
<keyword evidence="7" id="KW-1185">Reference proteome</keyword>